<evidence type="ECO:0000256" key="4">
    <source>
        <dbReference type="ARBA" id="ARBA00022989"/>
    </source>
</evidence>
<dbReference type="InterPro" id="IPR000595">
    <property type="entry name" value="cNMP-bd_dom"/>
</dbReference>
<dbReference type="Pfam" id="PF00027">
    <property type="entry name" value="cNMP_binding"/>
    <property type="match status" value="1"/>
</dbReference>
<keyword evidence="14" id="KW-1185">Reference proteome</keyword>
<evidence type="ECO:0000256" key="8">
    <source>
        <dbReference type="ARBA" id="ARBA00023303"/>
    </source>
</evidence>
<comment type="caution">
    <text evidence="13">The sequence shown here is derived from an EMBL/GenBank/DDBJ whole genome shotgun (WGS) entry which is preliminary data.</text>
</comment>
<dbReference type="GO" id="GO:0044877">
    <property type="term" value="F:protein-containing complex binding"/>
    <property type="evidence" value="ECO:0007669"/>
    <property type="project" value="TreeGrafter"/>
</dbReference>
<feature type="compositionally biased region" description="Basic and acidic residues" evidence="10">
    <location>
        <begin position="523"/>
        <end position="550"/>
    </location>
</feature>
<dbReference type="InterPro" id="IPR050866">
    <property type="entry name" value="CNG_cation_channel"/>
</dbReference>
<evidence type="ECO:0000259" key="11">
    <source>
        <dbReference type="PROSITE" id="PS50042"/>
    </source>
</evidence>
<accession>A0A8J6H4F5</accession>
<dbReference type="Gene3D" id="1.10.287.630">
    <property type="entry name" value="Helix hairpin bin"/>
    <property type="match status" value="1"/>
</dbReference>
<feature type="region of interest" description="Disordered" evidence="10">
    <location>
        <begin position="741"/>
        <end position="765"/>
    </location>
</feature>
<dbReference type="InterPro" id="IPR011990">
    <property type="entry name" value="TPR-like_helical_dom_sf"/>
</dbReference>
<evidence type="ECO:0000313" key="12">
    <source>
        <dbReference type="EMBL" id="KAH0807537.1"/>
    </source>
</evidence>
<feature type="repeat" description="TPR" evidence="9">
    <location>
        <begin position="622"/>
        <end position="655"/>
    </location>
</feature>
<proteinExistence type="predicted"/>
<evidence type="ECO:0000313" key="13">
    <source>
        <dbReference type="EMBL" id="KAH0807541.1"/>
    </source>
</evidence>
<protein>
    <recommendedName>
        <fullName evidence="11">Cyclic nucleotide-binding domain-containing protein</fullName>
    </recommendedName>
</protein>
<keyword evidence="4" id="KW-1133">Transmembrane helix</keyword>
<dbReference type="SUPFAM" id="SSF81324">
    <property type="entry name" value="Voltage-gated potassium channels"/>
    <property type="match status" value="1"/>
</dbReference>
<dbReference type="InterPro" id="IPR018488">
    <property type="entry name" value="cNMP-bd_CS"/>
</dbReference>
<dbReference type="GO" id="GO:0030553">
    <property type="term" value="F:cGMP binding"/>
    <property type="evidence" value="ECO:0007669"/>
    <property type="project" value="TreeGrafter"/>
</dbReference>
<dbReference type="InterPro" id="IPR019734">
    <property type="entry name" value="TPR_rpt"/>
</dbReference>
<keyword evidence="9" id="KW-0802">TPR repeat</keyword>
<keyword evidence="3" id="KW-0812">Transmembrane</keyword>
<evidence type="ECO:0000256" key="9">
    <source>
        <dbReference type="PROSITE-ProRule" id="PRU00339"/>
    </source>
</evidence>
<dbReference type="PROSITE" id="PS50042">
    <property type="entry name" value="CNMP_BINDING_3"/>
    <property type="match status" value="1"/>
</dbReference>
<keyword evidence="8" id="KW-0407">Ion channel</keyword>
<organism evidence="13 14">
    <name type="scientific">Tenebrio molitor</name>
    <name type="common">Yellow mealworm beetle</name>
    <dbReference type="NCBI Taxonomy" id="7067"/>
    <lineage>
        <taxon>Eukaryota</taxon>
        <taxon>Metazoa</taxon>
        <taxon>Ecdysozoa</taxon>
        <taxon>Arthropoda</taxon>
        <taxon>Hexapoda</taxon>
        <taxon>Insecta</taxon>
        <taxon>Pterygota</taxon>
        <taxon>Neoptera</taxon>
        <taxon>Endopterygota</taxon>
        <taxon>Coleoptera</taxon>
        <taxon>Polyphaga</taxon>
        <taxon>Cucujiformia</taxon>
        <taxon>Tenebrionidae</taxon>
        <taxon>Tenebrio</taxon>
    </lineage>
</organism>
<dbReference type="AlphaFoldDB" id="A0A8J6H4F5"/>
<feature type="region of interest" description="Disordered" evidence="10">
    <location>
        <begin position="523"/>
        <end position="581"/>
    </location>
</feature>
<evidence type="ECO:0000256" key="5">
    <source>
        <dbReference type="ARBA" id="ARBA00023065"/>
    </source>
</evidence>
<dbReference type="Gene3D" id="1.25.40.10">
    <property type="entry name" value="Tetratricopeptide repeat domain"/>
    <property type="match status" value="1"/>
</dbReference>
<feature type="repeat" description="TPR" evidence="9">
    <location>
        <begin position="673"/>
        <end position="706"/>
    </location>
</feature>
<dbReference type="SMART" id="SM00100">
    <property type="entry name" value="cNMP"/>
    <property type="match status" value="1"/>
</dbReference>
<dbReference type="Gene3D" id="2.60.120.10">
    <property type="entry name" value="Jelly Rolls"/>
    <property type="match status" value="1"/>
</dbReference>
<dbReference type="SMART" id="SM00028">
    <property type="entry name" value="TPR"/>
    <property type="match status" value="3"/>
</dbReference>
<dbReference type="PROSITE" id="PS00889">
    <property type="entry name" value="CNMP_BINDING_2"/>
    <property type="match status" value="1"/>
</dbReference>
<dbReference type="InterPro" id="IPR005821">
    <property type="entry name" value="Ion_trans_dom"/>
</dbReference>
<dbReference type="GO" id="GO:0017071">
    <property type="term" value="C:intracellular cyclic nucleotide activated cation channel complex"/>
    <property type="evidence" value="ECO:0007669"/>
    <property type="project" value="TreeGrafter"/>
</dbReference>
<dbReference type="CDD" id="cd00038">
    <property type="entry name" value="CAP_ED"/>
    <property type="match status" value="1"/>
</dbReference>
<dbReference type="InterPro" id="IPR018490">
    <property type="entry name" value="cNMP-bd_dom_sf"/>
</dbReference>
<evidence type="ECO:0000313" key="14">
    <source>
        <dbReference type="Proteomes" id="UP000719412"/>
    </source>
</evidence>
<dbReference type="GO" id="GO:0005222">
    <property type="term" value="F:intracellularly cAMP-activated cation channel activity"/>
    <property type="evidence" value="ECO:0007669"/>
    <property type="project" value="TreeGrafter"/>
</dbReference>
<dbReference type="EMBL" id="JABDTM020030139">
    <property type="protein sequence ID" value="KAH0807541.1"/>
    <property type="molecule type" value="Genomic_DNA"/>
</dbReference>
<dbReference type="FunFam" id="2.60.120.10:FF:000078">
    <property type="entry name" value="Cyclic nucleotide-gated channel"/>
    <property type="match status" value="1"/>
</dbReference>
<reference evidence="13" key="2">
    <citation type="submission" date="2021-08" db="EMBL/GenBank/DDBJ databases">
        <authorList>
            <person name="Eriksson T."/>
        </authorList>
    </citation>
    <scope>NUCLEOTIDE SEQUENCE</scope>
    <source>
        <strain evidence="13">Stoneville</strain>
        <tissue evidence="13">Whole head</tissue>
    </source>
</reference>
<evidence type="ECO:0000256" key="2">
    <source>
        <dbReference type="ARBA" id="ARBA00022448"/>
    </source>
</evidence>
<reference evidence="13" key="1">
    <citation type="journal article" date="2020" name="J Insects Food Feed">
        <title>The yellow mealworm (Tenebrio molitor) genome: a resource for the emerging insects as food and feed industry.</title>
        <authorList>
            <person name="Eriksson T."/>
            <person name="Andere A."/>
            <person name="Kelstrup H."/>
            <person name="Emery V."/>
            <person name="Picard C."/>
        </authorList>
    </citation>
    <scope>NUCLEOTIDE SEQUENCE</scope>
    <source>
        <strain evidence="13">Stoneville</strain>
        <tissue evidence="13">Whole head</tissue>
    </source>
</reference>
<feature type="compositionally biased region" description="Basic residues" evidence="10">
    <location>
        <begin position="565"/>
        <end position="575"/>
    </location>
</feature>
<name>A0A8J6H4F5_TENMO</name>
<dbReference type="PANTHER" id="PTHR45638:SF1">
    <property type="entry name" value="CYCLIC NUCLEOTIDE-GATED ION CHANNEL SUBUNIT B, ISOFORM A"/>
    <property type="match status" value="1"/>
</dbReference>
<feature type="domain" description="Cyclic nucleotide-binding" evidence="11">
    <location>
        <begin position="218"/>
        <end position="321"/>
    </location>
</feature>
<comment type="subcellular location">
    <subcellularLocation>
        <location evidence="1">Membrane</location>
        <topology evidence="1">Multi-pass membrane protein</topology>
    </subcellularLocation>
</comment>
<evidence type="ECO:0000256" key="3">
    <source>
        <dbReference type="ARBA" id="ARBA00022692"/>
    </source>
</evidence>
<gene>
    <name evidence="13" type="ORF">GEV33_015251</name>
    <name evidence="12" type="ORF">GEV33_015253</name>
</gene>
<dbReference type="PANTHER" id="PTHR45638">
    <property type="entry name" value="CYCLIC NUCLEOTIDE-GATED CATION CHANNEL SUBUNIT A"/>
    <property type="match status" value="1"/>
</dbReference>
<dbReference type="Proteomes" id="UP000719412">
    <property type="component" value="Unassembled WGS sequence"/>
</dbReference>
<dbReference type="GO" id="GO:0005886">
    <property type="term" value="C:plasma membrane"/>
    <property type="evidence" value="ECO:0007669"/>
    <property type="project" value="TreeGrafter"/>
</dbReference>
<keyword evidence="6" id="KW-0472">Membrane</keyword>
<evidence type="ECO:0000256" key="7">
    <source>
        <dbReference type="ARBA" id="ARBA00023286"/>
    </source>
</evidence>
<keyword evidence="2" id="KW-0813">Transport</keyword>
<dbReference type="GO" id="GO:0005223">
    <property type="term" value="F:intracellularly cGMP-activated cation channel activity"/>
    <property type="evidence" value="ECO:0007669"/>
    <property type="project" value="TreeGrafter"/>
</dbReference>
<keyword evidence="5" id="KW-0406">Ion transport</keyword>
<dbReference type="PROSITE" id="PS50005">
    <property type="entry name" value="TPR"/>
    <property type="match status" value="2"/>
</dbReference>
<keyword evidence="7" id="KW-1071">Ligand-gated ion channel</keyword>
<dbReference type="PROSITE" id="PS00888">
    <property type="entry name" value="CNMP_BINDING_1"/>
    <property type="match status" value="1"/>
</dbReference>
<feature type="compositionally biased region" description="Polar residues" evidence="10">
    <location>
        <begin position="748"/>
        <end position="765"/>
    </location>
</feature>
<dbReference type="InterPro" id="IPR014710">
    <property type="entry name" value="RmlC-like_jellyroll"/>
</dbReference>
<dbReference type="SUPFAM" id="SSF51206">
    <property type="entry name" value="cAMP-binding domain-like"/>
    <property type="match status" value="1"/>
</dbReference>
<dbReference type="FunFam" id="1.10.287.630:FF:000001">
    <property type="entry name" value="Cyclic nucleotide-gated channel alpha 3"/>
    <property type="match status" value="1"/>
</dbReference>
<evidence type="ECO:0000256" key="10">
    <source>
        <dbReference type="SAM" id="MobiDB-lite"/>
    </source>
</evidence>
<dbReference type="SUPFAM" id="SSF48452">
    <property type="entry name" value="TPR-like"/>
    <property type="match status" value="1"/>
</dbReference>
<dbReference type="Gene3D" id="1.10.287.70">
    <property type="match status" value="1"/>
</dbReference>
<sequence>MPLDLLYVVMGPEFVILRFPRFFKLHTFWEFFSFVDKLLANPYIIRITRTLMYMMYLIHLNACAYYAFSLWQGIGSNNFVFDGLNNAYIKCFYFATKTATSIGKNPKPTQEIEYMFMTVSWLMGVFVFALLIGQIRDIISTATRSKTEYRKLVDETLEYMRRLNLPQEIQRRVQMWFNYTWETQHTLDENTIMDCLPHKMKTDIAINVHIQTLSKVTLFADCDEALLRELVLQLKSVIYLPGDIICKKGDVGKEMYIIQSGKVQVIGRSETEVLATLSEGSVFGEISLLGIPGMNRRTADVRSQGHSNLFVLSKADLNAALSHYPEAQELLNKKAKMLMKKNAALERKHNAMIIIDNPTPPTKQAKLLDTVLQVVPPDSKTNRLLRYGSRGKPRGRPENDRFKYRNSLPSIKNYGNIDRTFQAKVTVHRTMTMADERKRQRTESMIKLVSQKKESKLWYEEANSHIKVGNLAKAIYSYNKMAEELTQSPISLMHERLTREAELLQSFVGINIDDDKPLSKRPEIIRESKIEEVHFQGEKDGGDDKKKEGEESSPASQEAKEDVKKRGKRRRRRNGGRREELYCDKDRAAAVNMGSKDIKQSLKLKRKQDRSRVLQIPEEAEPGTFLALGNYEMCRGDLQIAINFITKALELNPAEKSALVARKTALNIDKSYLKAIYQKAEALYYLGDFEHSLMYYHRGLHIRPDHEDFKLGVHKAQKAIENAIGSSCVFSKIFTSKPASSRTEKSKLSASPESTASTVKTTSRLTPASKIRSGRKSRLLRELGPDKEYLDNLMKNPNLKCKFKEDDSSIIKTIEETVEYLNARQEFWRQQLPAHLK</sequence>
<evidence type="ECO:0000256" key="6">
    <source>
        <dbReference type="ARBA" id="ARBA00023136"/>
    </source>
</evidence>
<dbReference type="Pfam" id="PF00520">
    <property type="entry name" value="Ion_trans"/>
    <property type="match status" value="1"/>
</dbReference>
<dbReference type="EMBL" id="JABDTM020030141">
    <property type="protein sequence ID" value="KAH0807537.1"/>
    <property type="molecule type" value="Genomic_DNA"/>
</dbReference>
<evidence type="ECO:0000256" key="1">
    <source>
        <dbReference type="ARBA" id="ARBA00004141"/>
    </source>
</evidence>